<dbReference type="SUPFAM" id="SSF52402">
    <property type="entry name" value="Adenine nucleotide alpha hydrolases-like"/>
    <property type="match status" value="1"/>
</dbReference>
<reference evidence="1 2" key="1">
    <citation type="submission" date="2016-11" db="EMBL/GenBank/DDBJ databases">
        <authorList>
            <person name="Jaros S."/>
            <person name="Januszkiewicz K."/>
            <person name="Wedrychowicz H."/>
        </authorList>
    </citation>
    <scope>NUCLEOTIDE SEQUENCE [LARGE SCALE GENOMIC DNA]</scope>
    <source>
        <strain evidence="1 2">DSM 29589</strain>
    </source>
</reference>
<organism evidence="1 2">
    <name type="scientific">Roseovarius pacificus</name>
    <dbReference type="NCBI Taxonomy" id="337701"/>
    <lineage>
        <taxon>Bacteria</taxon>
        <taxon>Pseudomonadati</taxon>
        <taxon>Pseudomonadota</taxon>
        <taxon>Alphaproteobacteria</taxon>
        <taxon>Rhodobacterales</taxon>
        <taxon>Roseobacteraceae</taxon>
        <taxon>Roseovarius</taxon>
    </lineage>
</organism>
<protein>
    <recommendedName>
        <fullName evidence="3">Universal stress protein family protein</fullName>
    </recommendedName>
</protein>
<keyword evidence="2" id="KW-1185">Reference proteome</keyword>
<dbReference type="AlphaFoldDB" id="A0A1M7F974"/>
<evidence type="ECO:0008006" key="3">
    <source>
        <dbReference type="Google" id="ProtNLM"/>
    </source>
</evidence>
<evidence type="ECO:0000313" key="1">
    <source>
        <dbReference type="EMBL" id="SHM00632.1"/>
    </source>
</evidence>
<gene>
    <name evidence="1" type="ORF">SAMN05444398_108138</name>
</gene>
<dbReference type="RefSeq" id="WP_073035431.1">
    <property type="nucleotide sequence ID" value="NZ_BMLR01000009.1"/>
</dbReference>
<proteinExistence type="predicted"/>
<dbReference type="Proteomes" id="UP000183974">
    <property type="component" value="Unassembled WGS sequence"/>
</dbReference>
<sequence length="244" mass="25149">MNAAKRPARVLLGATCYTDAEGTMQIAVLAAREIGAELHGLLVVDESILAAASAPRACSVGFSGARIAQITAEQMQAAFRADARRFREQLLRTARGASLGAGFRQEHGRLAAVLEQGAGAGDLIVYGFRRAPRDSDCVILIASATDPAPRLTALAAHLSEGLGKPLIVLVPVQAGEVRPAPLAGLAGAGIVTFDSPAALLARLERCRPAVVVASGPHAALPPVARLLDAARCPLILEPDTAPPV</sequence>
<accession>A0A1M7F974</accession>
<dbReference type="EMBL" id="FRBR01000008">
    <property type="protein sequence ID" value="SHM00632.1"/>
    <property type="molecule type" value="Genomic_DNA"/>
</dbReference>
<evidence type="ECO:0000313" key="2">
    <source>
        <dbReference type="Proteomes" id="UP000183974"/>
    </source>
</evidence>
<dbReference type="STRING" id="337701.SAMN05444398_108138"/>
<dbReference type="OrthoDB" id="7854797at2"/>
<name>A0A1M7F974_9RHOB</name>